<organism evidence="2">
    <name type="scientific">Echinostoma caproni</name>
    <dbReference type="NCBI Taxonomy" id="27848"/>
    <lineage>
        <taxon>Eukaryota</taxon>
        <taxon>Metazoa</taxon>
        <taxon>Spiralia</taxon>
        <taxon>Lophotrochozoa</taxon>
        <taxon>Platyhelminthes</taxon>
        <taxon>Trematoda</taxon>
        <taxon>Digenea</taxon>
        <taxon>Plagiorchiida</taxon>
        <taxon>Echinostomata</taxon>
        <taxon>Echinostomatoidea</taxon>
        <taxon>Echinostomatidae</taxon>
        <taxon>Echinostoma</taxon>
    </lineage>
</organism>
<sequence>LQKMLELNQRHEKDDLVVFDPENTTHPIAPDHPSDGPRADASERSVTGGVAAAVVADDEDEDE</sequence>
<reference evidence="2" key="1">
    <citation type="submission" date="2016-06" db="UniProtKB">
        <authorList>
            <consortium name="WormBaseParasite"/>
        </authorList>
    </citation>
    <scope>IDENTIFICATION</scope>
</reference>
<accession>A0A183BEI5</accession>
<evidence type="ECO:0000313" key="2">
    <source>
        <dbReference type="WBParaSite" id="ECPE_0001766501-mRNA-1"/>
    </source>
</evidence>
<dbReference type="AlphaFoldDB" id="A0A183BEI5"/>
<name>A0A183BEI5_9TREM</name>
<feature type="compositionally biased region" description="Basic and acidic residues" evidence="1">
    <location>
        <begin position="32"/>
        <end position="43"/>
    </location>
</feature>
<feature type="region of interest" description="Disordered" evidence="1">
    <location>
        <begin position="21"/>
        <end position="47"/>
    </location>
</feature>
<dbReference type="WBParaSite" id="ECPE_0001766501-mRNA-1">
    <property type="protein sequence ID" value="ECPE_0001766501-mRNA-1"/>
    <property type="gene ID" value="ECPE_0001766501"/>
</dbReference>
<evidence type="ECO:0000256" key="1">
    <source>
        <dbReference type="SAM" id="MobiDB-lite"/>
    </source>
</evidence>
<protein>
    <submittedName>
        <fullName evidence="2">Preprotein translocase subunit YajC</fullName>
    </submittedName>
</protein>
<proteinExistence type="predicted"/>